<dbReference type="AlphaFoldDB" id="A0A0F9AF69"/>
<reference evidence="1" key="1">
    <citation type="journal article" date="2015" name="Nature">
        <title>Complex archaea that bridge the gap between prokaryotes and eukaryotes.</title>
        <authorList>
            <person name="Spang A."/>
            <person name="Saw J.H."/>
            <person name="Jorgensen S.L."/>
            <person name="Zaremba-Niedzwiedzka K."/>
            <person name="Martijn J."/>
            <person name="Lind A.E."/>
            <person name="van Eijk R."/>
            <person name="Schleper C."/>
            <person name="Guy L."/>
            <person name="Ettema T.J."/>
        </authorList>
    </citation>
    <scope>NUCLEOTIDE SEQUENCE</scope>
</reference>
<proteinExistence type="predicted"/>
<comment type="caution">
    <text evidence="1">The sequence shown here is derived from an EMBL/GenBank/DDBJ whole genome shotgun (WGS) entry which is preliminary data.</text>
</comment>
<feature type="non-terminal residue" evidence="1">
    <location>
        <position position="1"/>
    </location>
</feature>
<sequence length="36" mass="3908">GKRADSFEIQYDAGAAATRADLDAVLVRSQMVKKIL</sequence>
<evidence type="ECO:0000313" key="1">
    <source>
        <dbReference type="EMBL" id="KKK77124.1"/>
    </source>
</evidence>
<protein>
    <submittedName>
        <fullName evidence="1">Uncharacterized protein</fullName>
    </submittedName>
</protein>
<accession>A0A0F9AF69</accession>
<dbReference type="EMBL" id="LAZR01055106">
    <property type="protein sequence ID" value="KKK77124.1"/>
    <property type="molecule type" value="Genomic_DNA"/>
</dbReference>
<gene>
    <name evidence="1" type="ORF">LCGC14_2856750</name>
</gene>
<organism evidence="1">
    <name type="scientific">marine sediment metagenome</name>
    <dbReference type="NCBI Taxonomy" id="412755"/>
    <lineage>
        <taxon>unclassified sequences</taxon>
        <taxon>metagenomes</taxon>
        <taxon>ecological metagenomes</taxon>
    </lineage>
</organism>
<name>A0A0F9AF69_9ZZZZ</name>